<dbReference type="Proteomes" id="UP000694620">
    <property type="component" value="Chromosome 5"/>
</dbReference>
<accession>A0A8C4RSQ6</accession>
<keyword evidence="2" id="KW-1185">Reference proteome</keyword>
<name>A0A8C4RSQ6_ERPCA</name>
<reference evidence="1" key="2">
    <citation type="submission" date="2025-05" db="UniProtKB">
        <authorList>
            <consortium name="Ensembl"/>
        </authorList>
    </citation>
    <scope>IDENTIFICATION</scope>
</reference>
<dbReference type="Ensembl" id="ENSECRT00000006866.1">
    <property type="protein sequence ID" value="ENSECRP00000006758.1"/>
    <property type="gene ID" value="ENSECRG00000004503.1"/>
</dbReference>
<evidence type="ECO:0000313" key="1">
    <source>
        <dbReference type="Ensembl" id="ENSECRP00000006758.1"/>
    </source>
</evidence>
<evidence type="ECO:0000313" key="2">
    <source>
        <dbReference type="Proteomes" id="UP000694620"/>
    </source>
</evidence>
<dbReference type="PANTHER" id="PTHR34833:SF1">
    <property type="entry name" value="GENE, 17359-RELATED"/>
    <property type="match status" value="1"/>
</dbReference>
<dbReference type="GeneTree" id="ENSGT01120000272407"/>
<proteinExistence type="predicted"/>
<reference evidence="1" key="1">
    <citation type="submission" date="2021-06" db="EMBL/GenBank/DDBJ databases">
        <authorList>
            <consortium name="Wellcome Sanger Institute Data Sharing"/>
        </authorList>
    </citation>
    <scope>NUCLEOTIDE SEQUENCE [LARGE SCALE GENOMIC DNA]</scope>
</reference>
<sequence>MKLSQKKKSYNLIQNGRKLLNEKCGFHVFSGPDGIGDYKVKRCDFPHSVGVGSKLPEATSELSYLCRAAPGTPTPMPKQCYVGGVGWGVEDFYMLNMRTLNSNMQLKRAEFRQETEDRVTHRYQNPW</sequence>
<dbReference type="Pfam" id="PF15123">
    <property type="entry name" value="DUF4562"/>
    <property type="match status" value="1"/>
</dbReference>
<dbReference type="PANTHER" id="PTHR34833">
    <property type="entry name" value="GENE, 17359-RELATED"/>
    <property type="match status" value="1"/>
</dbReference>
<organism evidence="1 2">
    <name type="scientific">Erpetoichthys calabaricus</name>
    <name type="common">Rope fish</name>
    <name type="synonym">Calamoichthys calabaricus</name>
    <dbReference type="NCBI Taxonomy" id="27687"/>
    <lineage>
        <taxon>Eukaryota</taxon>
        <taxon>Metazoa</taxon>
        <taxon>Chordata</taxon>
        <taxon>Craniata</taxon>
        <taxon>Vertebrata</taxon>
        <taxon>Euteleostomi</taxon>
        <taxon>Actinopterygii</taxon>
        <taxon>Polypteriformes</taxon>
        <taxon>Polypteridae</taxon>
        <taxon>Erpetoichthys</taxon>
    </lineage>
</organism>
<dbReference type="InterPro" id="IPR027814">
    <property type="entry name" value="DUF4562"/>
</dbReference>
<dbReference type="AlphaFoldDB" id="A0A8C4RSQ6"/>
<protein>
    <submittedName>
        <fullName evidence="1">Uncharacterized protein</fullName>
    </submittedName>
</protein>
<dbReference type="Ensembl" id="ENSECRT00000006742.1">
    <property type="protein sequence ID" value="ENSECRP00000006635.1"/>
    <property type="gene ID" value="ENSECRG00000004418.1"/>
</dbReference>